<keyword evidence="3" id="KW-0653">Protein transport</keyword>
<reference evidence="5 6" key="2">
    <citation type="submission" date="2018-11" db="EMBL/GenBank/DDBJ databases">
        <authorList>
            <consortium name="Pathogen Informatics"/>
        </authorList>
    </citation>
    <scope>NUCLEOTIDE SEQUENCE [LARGE SCALE GENOMIC DNA]</scope>
</reference>
<keyword evidence="2" id="KW-0813">Transport</keyword>
<dbReference type="SUPFAM" id="SSF48371">
    <property type="entry name" value="ARM repeat"/>
    <property type="match status" value="1"/>
</dbReference>
<comment type="subcellular location">
    <subcellularLocation>
        <location evidence="1">Endomembrane system</location>
    </subcellularLocation>
</comment>
<protein>
    <submittedName>
        <fullName evidence="7">AP-1 complex subunit beta-1</fullName>
    </submittedName>
</protein>
<dbReference type="InterPro" id="IPR016024">
    <property type="entry name" value="ARM-type_fold"/>
</dbReference>
<organism evidence="7">
    <name type="scientific">Onchocerca flexuosa</name>
    <dbReference type="NCBI Taxonomy" id="387005"/>
    <lineage>
        <taxon>Eukaryota</taxon>
        <taxon>Metazoa</taxon>
        <taxon>Ecdysozoa</taxon>
        <taxon>Nematoda</taxon>
        <taxon>Chromadorea</taxon>
        <taxon>Rhabditida</taxon>
        <taxon>Spirurina</taxon>
        <taxon>Spiruromorpha</taxon>
        <taxon>Filarioidea</taxon>
        <taxon>Onchocercidae</taxon>
        <taxon>Onchocerca</taxon>
    </lineage>
</organism>
<proteinExistence type="predicted"/>
<dbReference type="PANTHER" id="PTHR11134">
    <property type="entry name" value="ADAPTOR COMPLEX SUBUNIT BETA FAMILY MEMBER"/>
    <property type="match status" value="1"/>
</dbReference>
<dbReference type="GO" id="GO:0016192">
    <property type="term" value="P:vesicle-mediated transport"/>
    <property type="evidence" value="ECO:0007669"/>
    <property type="project" value="InterPro"/>
</dbReference>
<gene>
    <name evidence="5" type="ORF">OFLC_LOCUS11615</name>
</gene>
<name>A0A183HVV3_9BILA</name>
<dbReference type="STRING" id="387005.A0A183HVV3"/>
<dbReference type="EMBL" id="UZAJ01017014">
    <property type="protein sequence ID" value="VDO77877.1"/>
    <property type="molecule type" value="Genomic_DNA"/>
</dbReference>
<dbReference type="AlphaFoldDB" id="A0A183HVV3"/>
<keyword evidence="6" id="KW-1185">Reference proteome</keyword>
<evidence type="ECO:0000313" key="6">
    <source>
        <dbReference type="Proteomes" id="UP000267606"/>
    </source>
</evidence>
<accession>A0A183HVV3</accession>
<reference evidence="7" key="1">
    <citation type="submission" date="2016-06" db="UniProtKB">
        <authorList>
            <consortium name="WormBaseParasite"/>
        </authorList>
    </citation>
    <scope>IDENTIFICATION</scope>
</reference>
<dbReference type="WBParaSite" id="OFLC_0001161501-mRNA-1">
    <property type="protein sequence ID" value="OFLC_0001161501-mRNA-1"/>
    <property type="gene ID" value="OFLC_0001161501"/>
</dbReference>
<evidence type="ECO:0000313" key="7">
    <source>
        <dbReference type="WBParaSite" id="OFLC_0001161501-mRNA-1"/>
    </source>
</evidence>
<keyword evidence="4" id="KW-0472">Membrane</keyword>
<evidence type="ECO:0000256" key="2">
    <source>
        <dbReference type="ARBA" id="ARBA00022448"/>
    </source>
</evidence>
<dbReference type="InterPro" id="IPR011989">
    <property type="entry name" value="ARM-like"/>
</dbReference>
<dbReference type="Gene3D" id="1.25.10.10">
    <property type="entry name" value="Leucine-rich Repeat Variant"/>
    <property type="match status" value="1"/>
</dbReference>
<sequence length="180" mass="20653">MPVLVYSDWGFVQLQLLTAVVKLFLKRPSETQQLVQRVLSLTTQDSDNPDLRDRGYIYWRLLSADPAAAKEVVLAEKPLISEETDLLEPSLLDQLVGHIGSLASVYHKPPSSFVDITKHPLKTTNVAAGLVLNYLHNLLFSFRVCIHFTLYKTYFENFYKNLNLMTNSLVKKVKRLHNFF</sequence>
<dbReference type="InterPro" id="IPR026739">
    <property type="entry name" value="AP_beta"/>
</dbReference>
<evidence type="ECO:0000313" key="5">
    <source>
        <dbReference type="EMBL" id="VDO77877.1"/>
    </source>
</evidence>
<dbReference type="Proteomes" id="UP000267606">
    <property type="component" value="Unassembled WGS sequence"/>
</dbReference>
<evidence type="ECO:0000256" key="3">
    <source>
        <dbReference type="ARBA" id="ARBA00022927"/>
    </source>
</evidence>
<dbReference type="GO" id="GO:0012505">
    <property type="term" value="C:endomembrane system"/>
    <property type="evidence" value="ECO:0007669"/>
    <property type="project" value="UniProtKB-SubCell"/>
</dbReference>
<evidence type="ECO:0000256" key="1">
    <source>
        <dbReference type="ARBA" id="ARBA00004308"/>
    </source>
</evidence>
<dbReference type="GO" id="GO:0015031">
    <property type="term" value="P:protein transport"/>
    <property type="evidence" value="ECO:0007669"/>
    <property type="project" value="UniProtKB-KW"/>
</dbReference>
<evidence type="ECO:0000256" key="4">
    <source>
        <dbReference type="ARBA" id="ARBA00023136"/>
    </source>
</evidence>